<gene>
    <name evidence="2" type="ORF">VFH_VI193520</name>
</gene>
<protein>
    <submittedName>
        <fullName evidence="2">Uncharacterized protein</fullName>
    </submittedName>
</protein>
<accession>A0AAV1BBJ3</accession>
<sequence>MMSVRASSLEKGTTSVTALGGHFPNQPADQLLRQIKHKVADVIFNLGFLLDNLFADYFRKQEALNKIEHKVETQTPEWNAATESNNKVETLEKYFSQNQEDLNICANNISSWEKQIEEMEENIQKAKDLQEEIRKLNHKQLDDEIEVGVHHVEKAQKLEAEIKDLKLGKFVIKRRLLVSTAKYRRMKASLPVDFCT</sequence>
<dbReference type="EMBL" id="OX451741">
    <property type="protein sequence ID" value="CAI8619904.1"/>
    <property type="molecule type" value="Genomic_DNA"/>
</dbReference>
<reference evidence="2 3" key="1">
    <citation type="submission" date="2023-01" db="EMBL/GenBank/DDBJ databases">
        <authorList>
            <person name="Kreplak J."/>
        </authorList>
    </citation>
    <scope>NUCLEOTIDE SEQUENCE [LARGE SCALE GENOMIC DNA]</scope>
</reference>
<dbReference type="Proteomes" id="UP001157006">
    <property type="component" value="Chromosome 6"/>
</dbReference>
<proteinExistence type="predicted"/>
<evidence type="ECO:0000313" key="3">
    <source>
        <dbReference type="Proteomes" id="UP001157006"/>
    </source>
</evidence>
<organism evidence="2 3">
    <name type="scientific">Vicia faba</name>
    <name type="common">Broad bean</name>
    <name type="synonym">Faba vulgaris</name>
    <dbReference type="NCBI Taxonomy" id="3906"/>
    <lineage>
        <taxon>Eukaryota</taxon>
        <taxon>Viridiplantae</taxon>
        <taxon>Streptophyta</taxon>
        <taxon>Embryophyta</taxon>
        <taxon>Tracheophyta</taxon>
        <taxon>Spermatophyta</taxon>
        <taxon>Magnoliopsida</taxon>
        <taxon>eudicotyledons</taxon>
        <taxon>Gunneridae</taxon>
        <taxon>Pentapetalae</taxon>
        <taxon>rosids</taxon>
        <taxon>fabids</taxon>
        <taxon>Fabales</taxon>
        <taxon>Fabaceae</taxon>
        <taxon>Papilionoideae</taxon>
        <taxon>50 kb inversion clade</taxon>
        <taxon>NPAAA clade</taxon>
        <taxon>Hologalegina</taxon>
        <taxon>IRL clade</taxon>
        <taxon>Fabeae</taxon>
        <taxon>Vicia</taxon>
    </lineage>
</organism>
<name>A0AAV1BBJ3_VICFA</name>
<evidence type="ECO:0000313" key="2">
    <source>
        <dbReference type="EMBL" id="CAI8619904.1"/>
    </source>
</evidence>
<keyword evidence="1" id="KW-0175">Coiled coil</keyword>
<evidence type="ECO:0000256" key="1">
    <source>
        <dbReference type="SAM" id="Coils"/>
    </source>
</evidence>
<dbReference type="AlphaFoldDB" id="A0AAV1BBJ3"/>
<feature type="coiled-coil region" evidence="1">
    <location>
        <begin position="102"/>
        <end position="146"/>
    </location>
</feature>
<keyword evidence="3" id="KW-1185">Reference proteome</keyword>